<gene>
    <name evidence="1" type="ORF">M5G21_12510</name>
</gene>
<dbReference type="Proteomes" id="UP001148189">
    <property type="component" value="Unassembled WGS sequence"/>
</dbReference>
<protein>
    <submittedName>
        <fullName evidence="1">Uncharacterized protein</fullName>
    </submittedName>
</protein>
<comment type="caution">
    <text evidence="1">The sequence shown here is derived from an EMBL/GenBank/DDBJ whole genome shotgun (WGS) entry which is preliminary data.</text>
</comment>
<keyword evidence="2" id="KW-1185">Reference proteome</keyword>
<evidence type="ECO:0000313" key="1">
    <source>
        <dbReference type="EMBL" id="MDD0985769.1"/>
    </source>
</evidence>
<sequence>MELSGGALSIGRKQLESHDSARADELKAKSEAYLAVIESACKNSAKLADLLRGGARLSGLELLWDYHIGELFRVNLNMLKTIPAHELGGYDFVVAHSVVLTKMIRMESCLLYLFETQKQYKKLQPRWVQFQYDAIISDDELVQKGLANYKEAHLEKIANVSSRSSL</sequence>
<accession>A0ABT5NBZ0</accession>
<reference evidence="1" key="1">
    <citation type="submission" date="2022-05" db="EMBL/GenBank/DDBJ databases">
        <title>Novel Pseudomonas spp. Isolated from a Rainbow Trout Aquaculture Facility.</title>
        <authorList>
            <person name="Testerman T."/>
            <person name="Graf J."/>
        </authorList>
    </citation>
    <scope>NUCLEOTIDE SEQUENCE</scope>
    <source>
        <strain evidence="1">ID1050</strain>
    </source>
</reference>
<dbReference type="RefSeq" id="WP_273865833.1">
    <property type="nucleotide sequence ID" value="NZ_JAMDHD010000020.1"/>
</dbReference>
<proteinExistence type="predicted"/>
<evidence type="ECO:0000313" key="2">
    <source>
        <dbReference type="Proteomes" id="UP001148189"/>
    </source>
</evidence>
<name>A0ABT5NBZ0_9PSED</name>
<organism evidence="1 2">
    <name type="scientific">Pseudomonas shahriarae</name>
    <dbReference type="NCBI Taxonomy" id="2745512"/>
    <lineage>
        <taxon>Bacteria</taxon>
        <taxon>Pseudomonadati</taxon>
        <taxon>Pseudomonadota</taxon>
        <taxon>Gammaproteobacteria</taxon>
        <taxon>Pseudomonadales</taxon>
        <taxon>Pseudomonadaceae</taxon>
        <taxon>Pseudomonas</taxon>
    </lineage>
</organism>
<dbReference type="EMBL" id="JAMDHD010000020">
    <property type="protein sequence ID" value="MDD0985769.1"/>
    <property type="molecule type" value="Genomic_DNA"/>
</dbReference>